<dbReference type="Proteomes" id="UP000683925">
    <property type="component" value="Unassembled WGS sequence"/>
</dbReference>
<reference evidence="2" key="1">
    <citation type="submission" date="2021-01" db="EMBL/GenBank/DDBJ databases">
        <authorList>
            <consortium name="Genoscope - CEA"/>
            <person name="William W."/>
        </authorList>
    </citation>
    <scope>NUCLEOTIDE SEQUENCE</scope>
</reference>
<evidence type="ECO:0000256" key="1">
    <source>
        <dbReference type="SAM" id="MobiDB-lite"/>
    </source>
</evidence>
<dbReference type="OMA" id="ECWILTI"/>
<evidence type="ECO:0000313" key="2">
    <source>
        <dbReference type="EMBL" id="CAD8210900.1"/>
    </source>
</evidence>
<feature type="region of interest" description="Disordered" evidence="1">
    <location>
        <begin position="846"/>
        <end position="901"/>
    </location>
</feature>
<proteinExistence type="predicted"/>
<dbReference type="OrthoDB" id="290772at2759"/>
<name>A0A8S1YAX7_PAROT</name>
<protein>
    <submittedName>
        <fullName evidence="2">Uncharacterized protein</fullName>
    </submittedName>
</protein>
<evidence type="ECO:0000313" key="3">
    <source>
        <dbReference type="Proteomes" id="UP000683925"/>
    </source>
</evidence>
<feature type="compositionally biased region" description="Acidic residues" evidence="1">
    <location>
        <begin position="849"/>
        <end position="860"/>
    </location>
</feature>
<keyword evidence="3" id="KW-1185">Reference proteome</keyword>
<comment type="caution">
    <text evidence="2">The sequence shown here is derived from an EMBL/GenBank/DDBJ whole genome shotgun (WGS) entry which is preliminary data.</text>
</comment>
<sequence>MEKEGTRGKLRSATLETSEQDIKLTLQLKHAQQFIVKCRDEIFKLQYKMADTFLLTEAQITQKKPVQLSPPKIETEAEKKERHWQQILNKILFNPPNDDYYQKWPIKPGIFFYKALALGKLPTEQIRVNIPESIMCFEQTYILMYTDPTTGQLMRKTDIGYQDFENKVHQFHEEYLKRHVKDDRFDARTNVFTNQDNPYIISRGQTGQDWNMSKAVYTFRQQKERKVQLDNNKLEQRFVISRVMKATIVRLVFYTKNSKSSHANYGYRIMNLMELYDPNPKKSITNKTTINTEQQNSFTIQQIKGVGLYEYEKVCEQIVTYLEKNYPVRIKTGVFDFLQDPEGRIWLFNCKQLIMENAISMSEIQGVGQGKKTLDQLTCSVYCKLCGIIFKKDDASKTLTYKLLWELVQHLKKRNKYLTNIKVSHLSTRPCRVCDVCYMLIVGEHELVEIEQKFAIAQNIPLGDAIIRVPMDSKPKHRPALLNEQLYQWRLLFYLEMVDLQGKKLIDLNGNPVADLKNIVLQYRLHQSKSSFKTHIIKDDNYQTLKSNKQPTSQSQQKQLRFSGIERSDSIDIPEGQIDDQFAQVNDENLKLNVIRVHYFFSETTDIEKFLSETEIKMRLCLGSEWVNYVAEGSTKTIHHFKNSQMGGQRHRAQVLLFFANGHYCILNLQVGLFCDGQYNTGKLNLYKYNNVYFPDDNYYNCNPFPPEWMEIFDPQYVNMHNTFEEQVKEIEAYSPKCTKHELNQMIDFNKYKETTKYKAVKPKIDAKKRDIQSAAPQYGSNTQQVLPKLPQSAKKYSNTMRQIDEQQLLQHYTLEEQDIGELLFEEKKQNKKMSKEDREFYEQHNLYDEEAEDSQEDQELNLRLNKQIQKSMKQLDNQSQQSNSVRPIRSAQQLPPKGHR</sequence>
<gene>
    <name evidence="2" type="ORF">POCTA_138.1.T1520089</name>
</gene>
<accession>A0A8S1YAX7</accession>
<organism evidence="2 3">
    <name type="scientific">Paramecium octaurelia</name>
    <dbReference type="NCBI Taxonomy" id="43137"/>
    <lineage>
        <taxon>Eukaryota</taxon>
        <taxon>Sar</taxon>
        <taxon>Alveolata</taxon>
        <taxon>Ciliophora</taxon>
        <taxon>Intramacronucleata</taxon>
        <taxon>Oligohymenophorea</taxon>
        <taxon>Peniculida</taxon>
        <taxon>Parameciidae</taxon>
        <taxon>Paramecium</taxon>
    </lineage>
</organism>
<dbReference type="EMBL" id="CAJJDP010000154">
    <property type="protein sequence ID" value="CAD8210900.1"/>
    <property type="molecule type" value="Genomic_DNA"/>
</dbReference>
<dbReference type="AlphaFoldDB" id="A0A8S1YAX7"/>
<feature type="compositionally biased region" description="Polar residues" evidence="1">
    <location>
        <begin position="865"/>
        <end position="894"/>
    </location>
</feature>